<evidence type="ECO:0000256" key="7">
    <source>
        <dbReference type="ARBA" id="ARBA00049006"/>
    </source>
</evidence>
<dbReference type="Gene3D" id="3.40.50.1970">
    <property type="match status" value="1"/>
</dbReference>
<evidence type="ECO:0000313" key="11">
    <source>
        <dbReference type="EMBL" id="MBU9737516.1"/>
    </source>
</evidence>
<dbReference type="CDD" id="cd08550">
    <property type="entry name" value="GlyDH-like"/>
    <property type="match status" value="1"/>
</dbReference>
<feature type="domain" description="Alcohol dehydrogenase iron-type/glycerol dehydrogenase GldA" evidence="10">
    <location>
        <begin position="11"/>
        <end position="139"/>
    </location>
</feature>
<keyword evidence="12" id="KW-1185">Reference proteome</keyword>
<dbReference type="GO" id="GO:0008888">
    <property type="term" value="F:glycerol dehydrogenase (NAD+) activity"/>
    <property type="evidence" value="ECO:0007669"/>
    <property type="project" value="UniProtKB-EC"/>
</dbReference>
<dbReference type="RefSeq" id="WP_238722030.1">
    <property type="nucleotide sequence ID" value="NZ_JAHQCW010000021.1"/>
</dbReference>
<dbReference type="AlphaFoldDB" id="A0A949K095"/>
<comment type="caution">
    <text evidence="11">The sequence shown here is derived from an EMBL/GenBank/DDBJ whole genome shotgun (WGS) entry which is preliminary data.</text>
</comment>
<feature type="binding site" evidence="8">
    <location>
        <position position="176"/>
    </location>
    <ligand>
        <name>glycerol</name>
        <dbReference type="ChEBI" id="CHEBI:17754"/>
    </ligand>
</feature>
<comment type="cofactor">
    <cofactor evidence="8">
        <name>Zn(2+)</name>
        <dbReference type="ChEBI" id="CHEBI:29105"/>
    </cofactor>
    <text evidence="8">Binds 1 zinc ion per subunit.</text>
</comment>
<keyword evidence="8" id="KW-0862">Zinc</keyword>
<feature type="binding site" evidence="9">
    <location>
        <begin position="95"/>
        <end position="99"/>
    </location>
    <ligand>
        <name>NAD(+)</name>
        <dbReference type="ChEBI" id="CHEBI:57540"/>
    </ligand>
</feature>
<dbReference type="InterPro" id="IPR001670">
    <property type="entry name" value="ADH_Fe/GldA"/>
</dbReference>
<feature type="binding site" evidence="8">
    <location>
        <position position="281"/>
    </location>
    <ligand>
        <name>glycerol</name>
        <dbReference type="ChEBI" id="CHEBI:17754"/>
    </ligand>
</feature>
<dbReference type="EMBL" id="JAHQCW010000021">
    <property type="protein sequence ID" value="MBU9737516.1"/>
    <property type="molecule type" value="Genomic_DNA"/>
</dbReference>
<feature type="binding site" evidence="9">
    <location>
        <position position="126"/>
    </location>
    <ligand>
        <name>NAD(+)</name>
        <dbReference type="ChEBI" id="CHEBI:57540"/>
    </ligand>
</feature>
<evidence type="ECO:0000256" key="6">
    <source>
        <dbReference type="ARBA" id="ARBA00040132"/>
    </source>
</evidence>
<protein>
    <recommendedName>
        <fullName evidence="6">Glycerol dehydrogenase</fullName>
        <ecNumber evidence="5">1.1.1.6</ecNumber>
    </recommendedName>
</protein>
<proteinExistence type="predicted"/>
<evidence type="ECO:0000259" key="10">
    <source>
        <dbReference type="Pfam" id="PF00465"/>
    </source>
</evidence>
<evidence type="ECO:0000313" key="12">
    <source>
        <dbReference type="Proteomes" id="UP000712157"/>
    </source>
</evidence>
<evidence type="ECO:0000256" key="2">
    <source>
        <dbReference type="ARBA" id="ARBA00023002"/>
    </source>
</evidence>
<reference evidence="11" key="1">
    <citation type="submission" date="2021-06" db="EMBL/GenBank/DDBJ databases">
        <title>Description of novel taxa of the family Lachnospiraceae.</title>
        <authorList>
            <person name="Chaplin A.V."/>
            <person name="Sokolova S.R."/>
            <person name="Pikina A.P."/>
            <person name="Korzhanova M."/>
            <person name="Belova V."/>
            <person name="Korostin D."/>
            <person name="Efimov B.A."/>
        </authorList>
    </citation>
    <scope>NUCLEOTIDE SEQUENCE</scope>
    <source>
        <strain evidence="11">ASD5720</strain>
    </source>
</reference>
<dbReference type="EC" id="1.1.1.6" evidence="5"/>
<accession>A0A949K095</accession>
<evidence type="ECO:0000256" key="1">
    <source>
        <dbReference type="ARBA" id="ARBA00022723"/>
    </source>
</evidence>
<evidence type="ECO:0000256" key="5">
    <source>
        <dbReference type="ARBA" id="ARBA00039147"/>
    </source>
</evidence>
<evidence type="ECO:0000256" key="4">
    <source>
        <dbReference type="ARBA" id="ARBA00037918"/>
    </source>
</evidence>
<sequence length="364" mass="40509">MDAAYKLGAGRYIQMPGALKLAGKEIGRFGTRVFIIGGTTALSIVEDTLRKKLEENHLQYEFRTYNGYTDRETAAALAQYVREQGYEVVAGAGGGRIMDLAKAVAHLAGTPVITIPTSAATCAAYTPMSVMYTKDGAALGTAGGNFYHEYEVDAVLVDEEIMVRQPPRYAAAGMLDSMAKYIEIQNGHAKIDENTFSLEMDTAYTLAAYIYRILERNCLKIYGDIRDHRLTREVHDFLYINFVLTGFISGSSKALGQTALAHEMYYAARMFFTEEAQSYLHGEIVGTSLILQLSYNRTEEQIPGFKEFMRRMKMPVSLGELGIPETAENKRKIYEYLASTEFVDDTPENHLFLKRAVEVVCSGG</sequence>
<feature type="binding site" evidence="8">
    <location>
        <position position="262"/>
    </location>
    <ligand>
        <name>glycerol</name>
        <dbReference type="ChEBI" id="CHEBI:17754"/>
    </ligand>
</feature>
<keyword evidence="3 9" id="KW-0520">NAD</keyword>
<evidence type="ECO:0000256" key="3">
    <source>
        <dbReference type="ARBA" id="ARBA00023027"/>
    </source>
</evidence>
<dbReference type="GO" id="GO:0046872">
    <property type="term" value="F:metal ion binding"/>
    <property type="evidence" value="ECO:0007669"/>
    <property type="project" value="UniProtKB-KW"/>
</dbReference>
<dbReference type="Pfam" id="PF00465">
    <property type="entry name" value="Fe-ADH"/>
    <property type="match status" value="1"/>
</dbReference>
<comment type="pathway">
    <text evidence="4">Polyol metabolism; glycerol fermentation; glycerone phosphate from glycerol (oxidative route): step 1/2.</text>
</comment>
<feature type="binding site" evidence="9">
    <location>
        <position position="132"/>
    </location>
    <ligand>
        <name>NAD(+)</name>
        <dbReference type="ChEBI" id="CHEBI:57540"/>
    </ligand>
</feature>
<organism evidence="11 12">
    <name type="scientific">Diplocloster agilis</name>
    <dbReference type="NCBI Taxonomy" id="2850323"/>
    <lineage>
        <taxon>Bacteria</taxon>
        <taxon>Bacillati</taxon>
        <taxon>Bacillota</taxon>
        <taxon>Clostridia</taxon>
        <taxon>Lachnospirales</taxon>
        <taxon>Lachnospiraceae</taxon>
        <taxon>Diplocloster</taxon>
    </lineage>
</organism>
<gene>
    <name evidence="11" type="ORF">KTH89_13280</name>
</gene>
<dbReference type="PANTHER" id="PTHR43616">
    <property type="entry name" value="GLYCEROL DEHYDROGENASE"/>
    <property type="match status" value="1"/>
</dbReference>
<dbReference type="PANTHER" id="PTHR43616:SF5">
    <property type="entry name" value="GLYCEROL DEHYDROGENASE 1"/>
    <property type="match status" value="1"/>
</dbReference>
<dbReference type="SUPFAM" id="SSF56796">
    <property type="entry name" value="Dehydroquinate synthase-like"/>
    <property type="match status" value="1"/>
</dbReference>
<evidence type="ECO:0000256" key="9">
    <source>
        <dbReference type="PIRSR" id="PIRSR000112-3"/>
    </source>
</evidence>
<keyword evidence="1 8" id="KW-0479">Metal-binding</keyword>
<keyword evidence="2" id="KW-0560">Oxidoreductase</keyword>
<dbReference type="Gene3D" id="1.20.1090.10">
    <property type="entry name" value="Dehydroquinate synthase-like - alpha domain"/>
    <property type="match status" value="1"/>
</dbReference>
<dbReference type="PIRSF" id="PIRSF000112">
    <property type="entry name" value="Glycerol_dehydrogenase"/>
    <property type="match status" value="1"/>
</dbReference>
<evidence type="ECO:0000256" key="8">
    <source>
        <dbReference type="PIRSR" id="PIRSR000112-1"/>
    </source>
</evidence>
<comment type="catalytic activity">
    <reaction evidence="7">
        <text>glycerol + NAD(+) = dihydroxyacetone + NADH + H(+)</text>
        <dbReference type="Rhea" id="RHEA:13769"/>
        <dbReference type="ChEBI" id="CHEBI:15378"/>
        <dbReference type="ChEBI" id="CHEBI:16016"/>
        <dbReference type="ChEBI" id="CHEBI:17754"/>
        <dbReference type="ChEBI" id="CHEBI:57540"/>
        <dbReference type="ChEBI" id="CHEBI:57945"/>
        <dbReference type="EC" id="1.1.1.6"/>
    </reaction>
</comment>
<dbReference type="Proteomes" id="UP000712157">
    <property type="component" value="Unassembled WGS sequence"/>
</dbReference>
<name>A0A949K095_9FIRM</name>
<dbReference type="InterPro" id="IPR016205">
    <property type="entry name" value="Glycerol_DH"/>
</dbReference>